<comment type="caution">
    <text evidence="3">The sequence shown here is derived from an EMBL/GenBank/DDBJ whole genome shotgun (WGS) entry which is preliminary data.</text>
</comment>
<dbReference type="AlphaFoldDB" id="A0A9N7NS50"/>
<evidence type="ECO:0000313" key="4">
    <source>
        <dbReference type="Proteomes" id="UP001153555"/>
    </source>
</evidence>
<proteinExistence type="predicted"/>
<dbReference type="Pfam" id="PF20431">
    <property type="entry name" value="E_motif"/>
    <property type="match status" value="1"/>
</dbReference>
<dbReference type="OrthoDB" id="185373at2759"/>
<dbReference type="InterPro" id="IPR002885">
    <property type="entry name" value="PPR_rpt"/>
</dbReference>
<organism evidence="3 4">
    <name type="scientific">Striga hermonthica</name>
    <name type="common">Purple witchweed</name>
    <name type="synonym">Buchnera hermonthica</name>
    <dbReference type="NCBI Taxonomy" id="68872"/>
    <lineage>
        <taxon>Eukaryota</taxon>
        <taxon>Viridiplantae</taxon>
        <taxon>Streptophyta</taxon>
        <taxon>Embryophyta</taxon>
        <taxon>Tracheophyta</taxon>
        <taxon>Spermatophyta</taxon>
        <taxon>Magnoliopsida</taxon>
        <taxon>eudicotyledons</taxon>
        <taxon>Gunneridae</taxon>
        <taxon>Pentapetalae</taxon>
        <taxon>asterids</taxon>
        <taxon>lamiids</taxon>
        <taxon>Lamiales</taxon>
        <taxon>Orobanchaceae</taxon>
        <taxon>Buchnereae</taxon>
        <taxon>Striga</taxon>
    </lineage>
</organism>
<dbReference type="EMBL" id="CACSLK010034598">
    <property type="protein sequence ID" value="CAA0841782.1"/>
    <property type="molecule type" value="Genomic_DNA"/>
</dbReference>
<dbReference type="GO" id="GO:0009451">
    <property type="term" value="P:RNA modification"/>
    <property type="evidence" value="ECO:0007669"/>
    <property type="project" value="InterPro"/>
</dbReference>
<reference evidence="3" key="1">
    <citation type="submission" date="2019-12" db="EMBL/GenBank/DDBJ databases">
        <authorList>
            <person name="Scholes J."/>
        </authorList>
    </citation>
    <scope>NUCLEOTIDE SEQUENCE</scope>
</reference>
<dbReference type="InterPro" id="IPR011990">
    <property type="entry name" value="TPR-like_helical_dom_sf"/>
</dbReference>
<dbReference type="InterPro" id="IPR046848">
    <property type="entry name" value="E_motif"/>
</dbReference>
<feature type="repeat" description="PPR" evidence="2">
    <location>
        <begin position="396"/>
        <end position="430"/>
    </location>
</feature>
<keyword evidence="4" id="KW-1185">Reference proteome</keyword>
<name>A0A9N7NS50_STRHE</name>
<dbReference type="FunFam" id="1.25.40.10:FF:000090">
    <property type="entry name" value="Pentatricopeptide repeat-containing protein, chloroplastic"/>
    <property type="match status" value="1"/>
</dbReference>
<feature type="repeat" description="PPR" evidence="2">
    <location>
        <begin position="293"/>
        <end position="323"/>
    </location>
</feature>
<dbReference type="Pfam" id="PF13041">
    <property type="entry name" value="PPR_2"/>
    <property type="match status" value="1"/>
</dbReference>
<feature type="repeat" description="PPR" evidence="2">
    <location>
        <begin position="231"/>
        <end position="265"/>
    </location>
</feature>
<feature type="repeat" description="PPR" evidence="2">
    <location>
        <begin position="169"/>
        <end position="203"/>
    </location>
</feature>
<dbReference type="GO" id="GO:0003723">
    <property type="term" value="F:RNA binding"/>
    <property type="evidence" value="ECO:0007669"/>
    <property type="project" value="InterPro"/>
</dbReference>
<evidence type="ECO:0000256" key="1">
    <source>
        <dbReference type="ARBA" id="ARBA00022737"/>
    </source>
</evidence>
<gene>
    <name evidence="3" type="ORF">SHERM_07657</name>
</gene>
<dbReference type="PANTHER" id="PTHR47926:SF545">
    <property type="entry name" value="PENTACOTRIPEPTIDE-REPEAT REGION OF PRORP DOMAIN-CONTAINING PROTEIN"/>
    <property type="match status" value="1"/>
</dbReference>
<evidence type="ECO:0000256" key="2">
    <source>
        <dbReference type="PROSITE-ProRule" id="PRU00708"/>
    </source>
</evidence>
<evidence type="ECO:0000313" key="3">
    <source>
        <dbReference type="EMBL" id="CAA0841782.1"/>
    </source>
</evidence>
<dbReference type="SUPFAM" id="SSF48452">
    <property type="entry name" value="TPR-like"/>
    <property type="match status" value="1"/>
</dbReference>
<protein>
    <submittedName>
        <fullName evidence="3">Pentatricopeptide repeat-containing protein</fullName>
    </submittedName>
</protein>
<feature type="repeat" description="PPR" evidence="2">
    <location>
        <begin position="431"/>
        <end position="465"/>
    </location>
</feature>
<dbReference type="Proteomes" id="UP001153555">
    <property type="component" value="Unassembled WGS sequence"/>
</dbReference>
<dbReference type="NCBIfam" id="TIGR00756">
    <property type="entry name" value="PPR"/>
    <property type="match status" value="7"/>
</dbReference>
<keyword evidence="1" id="KW-0677">Repeat</keyword>
<dbReference type="PROSITE" id="PS51375">
    <property type="entry name" value="PPR"/>
    <property type="match status" value="5"/>
</dbReference>
<dbReference type="InterPro" id="IPR046960">
    <property type="entry name" value="PPR_At4g14850-like_plant"/>
</dbReference>
<dbReference type="Gene3D" id="1.25.40.10">
    <property type="entry name" value="Tetratricopeptide repeat domain"/>
    <property type="match status" value="3"/>
</dbReference>
<accession>A0A9N7NS50</accession>
<sequence>MQVSKLRTLLDKSLTVDQAKQIHCQIIVNRLRNLEPLLVRHTLKSAAAHSPRATRYASSILRRMPTRDASATSHAIRQLSQRGQFSDALSLYRQSLGWGLPPTTFAVSSALKACARISSKMGGPTIHGQALKIGLCGAVFVQTALVDFYSKLGDMGVARKAFDEINTKNVVSWNSLLAGHVRSGDISAARAVFDEMPDKDVISWNSMVSAYARAKEMDRAYEIFRIMPQKSPASWNTIISAYVECGNIELARNFFDAMPERNSVCGITLISAYSKRGDVGSAEKVHDQLPVKDLLSYNAMIACYAQNNRPKEALQLFEEMRGPLVGLEPDKMTLASAVSACSQLGDLENGDSIELYMKELGISMDDHIATAFIDLYTKCGKIERAYRLFNVLRKKDLVAYTAIILGCGLNGQAREAIGLFEEMMSAGIIPNPVTFTGILTAYNHVGMVEEGYRCFLSMRENGLSPSPDHYAIVVDLLGRAGRLEEAHEVIKSMPIKPHAGVWGALLHACSLHDNVELAEIAARNCFELEPEGGGRYSLLAGVYASSGKWDEANRLRSDIDEKGLVKIRGSSRMECAEP</sequence>
<dbReference type="PANTHER" id="PTHR47926">
    <property type="entry name" value="PENTATRICOPEPTIDE REPEAT-CONTAINING PROTEIN"/>
    <property type="match status" value="1"/>
</dbReference>
<dbReference type="Pfam" id="PF01535">
    <property type="entry name" value="PPR"/>
    <property type="match status" value="6"/>
</dbReference>